<organism evidence="1 2">
    <name type="scientific">Pseudopedobacter saltans</name>
    <dbReference type="NCBI Taxonomy" id="151895"/>
    <lineage>
        <taxon>Bacteria</taxon>
        <taxon>Pseudomonadati</taxon>
        <taxon>Bacteroidota</taxon>
        <taxon>Sphingobacteriia</taxon>
        <taxon>Sphingobacteriales</taxon>
        <taxon>Sphingobacteriaceae</taxon>
        <taxon>Pseudopedobacter</taxon>
    </lineage>
</organism>
<dbReference type="AlphaFoldDB" id="A0A2W5EQC9"/>
<proteinExistence type="predicted"/>
<accession>A0A2W5EQC9</accession>
<comment type="caution">
    <text evidence="1">The sequence shown here is derived from an EMBL/GenBank/DDBJ whole genome shotgun (WGS) entry which is preliminary data.</text>
</comment>
<gene>
    <name evidence="1" type="ORF">DI598_14195</name>
</gene>
<dbReference type="Proteomes" id="UP000249645">
    <property type="component" value="Unassembled WGS sequence"/>
</dbReference>
<protein>
    <submittedName>
        <fullName evidence="1">Uncharacterized protein</fullName>
    </submittedName>
</protein>
<evidence type="ECO:0000313" key="2">
    <source>
        <dbReference type="Proteomes" id="UP000249645"/>
    </source>
</evidence>
<name>A0A2W5EQC9_9SPHI</name>
<sequence>MNGIAIFKFGENISKFNKDLKLSMKGYGDNCNYYRYKGNQLNTLFKVPVKEVKLGYYKNRLWFISIDFDSSIIGDNGNKYLISRLDGILGKGSFSYSSDNGKDWSEQWSTSKNVLQICKYKADLSNGQAPNTQIFLINKSLYEEYKLDAF</sequence>
<reference evidence="1 2" key="1">
    <citation type="submission" date="2017-11" db="EMBL/GenBank/DDBJ databases">
        <title>Infants hospitalized years apart are colonized by the same room-sourced microbial strains.</title>
        <authorList>
            <person name="Brooks B."/>
            <person name="Olm M.R."/>
            <person name="Firek B.A."/>
            <person name="Baker R."/>
            <person name="Thomas B.C."/>
            <person name="Morowitz M.J."/>
            <person name="Banfield J.F."/>
        </authorList>
    </citation>
    <scope>NUCLEOTIDE SEQUENCE [LARGE SCALE GENOMIC DNA]</scope>
    <source>
        <strain evidence="1">S2_009_000_R2_76</strain>
    </source>
</reference>
<evidence type="ECO:0000313" key="1">
    <source>
        <dbReference type="EMBL" id="PZP44683.1"/>
    </source>
</evidence>
<dbReference type="EMBL" id="QFOI01000302">
    <property type="protein sequence ID" value="PZP44683.1"/>
    <property type="molecule type" value="Genomic_DNA"/>
</dbReference>